<keyword evidence="3" id="KW-0337">GPI-anchor biosynthesis</keyword>
<feature type="transmembrane region" description="Helical" evidence="8">
    <location>
        <begin position="32"/>
        <end position="54"/>
    </location>
</feature>
<keyword evidence="10" id="KW-1185">Reference proteome</keyword>
<evidence type="ECO:0000256" key="1">
    <source>
        <dbReference type="ARBA" id="ARBA00004477"/>
    </source>
</evidence>
<dbReference type="InterPro" id="IPR009580">
    <property type="entry name" value="GPI_biosynthesis_protein_Pig-F"/>
</dbReference>
<comment type="subcellular location">
    <subcellularLocation>
        <location evidence="1">Endoplasmic reticulum membrane</location>
        <topology evidence="1">Multi-pass membrane protein</topology>
    </subcellularLocation>
</comment>
<evidence type="ECO:0000256" key="4">
    <source>
        <dbReference type="ARBA" id="ARBA00022692"/>
    </source>
</evidence>
<comment type="caution">
    <text evidence="9">The sequence shown here is derived from an EMBL/GenBank/DDBJ whole genome shotgun (WGS) entry which is preliminary data.</text>
</comment>
<keyword evidence="6 8" id="KW-1133">Transmembrane helix</keyword>
<dbReference type="Proteomes" id="UP000824469">
    <property type="component" value="Unassembled WGS sequence"/>
</dbReference>
<evidence type="ECO:0000256" key="7">
    <source>
        <dbReference type="ARBA" id="ARBA00023136"/>
    </source>
</evidence>
<feature type="non-terminal residue" evidence="9">
    <location>
        <position position="1"/>
    </location>
</feature>
<organism evidence="9 10">
    <name type="scientific">Taxus chinensis</name>
    <name type="common">Chinese yew</name>
    <name type="synonym">Taxus wallichiana var. chinensis</name>
    <dbReference type="NCBI Taxonomy" id="29808"/>
    <lineage>
        <taxon>Eukaryota</taxon>
        <taxon>Viridiplantae</taxon>
        <taxon>Streptophyta</taxon>
        <taxon>Embryophyta</taxon>
        <taxon>Tracheophyta</taxon>
        <taxon>Spermatophyta</taxon>
        <taxon>Pinopsida</taxon>
        <taxon>Pinidae</taxon>
        <taxon>Conifers II</taxon>
        <taxon>Cupressales</taxon>
        <taxon>Taxaceae</taxon>
        <taxon>Taxus</taxon>
    </lineage>
</organism>
<dbReference type="Pfam" id="PF06699">
    <property type="entry name" value="PIG-F"/>
    <property type="match status" value="1"/>
</dbReference>
<keyword evidence="4 8" id="KW-0812">Transmembrane</keyword>
<name>A0AA38LDB1_TAXCH</name>
<evidence type="ECO:0000256" key="3">
    <source>
        <dbReference type="ARBA" id="ARBA00022502"/>
    </source>
</evidence>
<keyword evidence="7 8" id="KW-0472">Membrane</keyword>
<dbReference type="EMBL" id="JAHRHJ020000004">
    <property type="protein sequence ID" value="KAH9317390.1"/>
    <property type="molecule type" value="Genomic_DNA"/>
</dbReference>
<gene>
    <name evidence="9" type="ORF">KI387_019159</name>
</gene>
<feature type="non-terminal residue" evidence="9">
    <location>
        <position position="93"/>
    </location>
</feature>
<feature type="transmembrane region" description="Helical" evidence="8">
    <location>
        <begin position="61"/>
        <end position="83"/>
    </location>
</feature>
<accession>A0AA38LDB1</accession>
<dbReference type="AlphaFoldDB" id="A0AA38LDB1"/>
<reference evidence="9 10" key="1">
    <citation type="journal article" date="2021" name="Nat. Plants">
        <title>The Taxus genome provides insights into paclitaxel biosynthesis.</title>
        <authorList>
            <person name="Xiong X."/>
            <person name="Gou J."/>
            <person name="Liao Q."/>
            <person name="Li Y."/>
            <person name="Zhou Q."/>
            <person name="Bi G."/>
            <person name="Li C."/>
            <person name="Du R."/>
            <person name="Wang X."/>
            <person name="Sun T."/>
            <person name="Guo L."/>
            <person name="Liang H."/>
            <person name="Lu P."/>
            <person name="Wu Y."/>
            <person name="Zhang Z."/>
            <person name="Ro D.K."/>
            <person name="Shang Y."/>
            <person name="Huang S."/>
            <person name="Yan J."/>
        </authorList>
    </citation>
    <scope>NUCLEOTIDE SEQUENCE [LARGE SCALE GENOMIC DNA]</scope>
    <source>
        <strain evidence="9">Ta-2019</strain>
    </source>
</reference>
<keyword evidence="5" id="KW-0256">Endoplasmic reticulum</keyword>
<evidence type="ECO:0000313" key="10">
    <source>
        <dbReference type="Proteomes" id="UP000824469"/>
    </source>
</evidence>
<evidence type="ECO:0000256" key="8">
    <source>
        <dbReference type="SAM" id="Phobius"/>
    </source>
</evidence>
<comment type="pathway">
    <text evidence="2">Glycolipid biosynthesis; glycosylphosphatidylinositol-anchor biosynthesis.</text>
</comment>
<sequence length="93" mass="9929">AVQGPVVIFAYSRIRANPQVCSVWWAIGRGFVSIPVGALVNAFGAIVFGAPLGLKYAAGTLHWSLLMSSLTVVPAATVFGISWPDLQRIFAHF</sequence>
<dbReference type="GO" id="GO:0006506">
    <property type="term" value="P:GPI anchor biosynthetic process"/>
    <property type="evidence" value="ECO:0007669"/>
    <property type="project" value="UniProtKB-KW"/>
</dbReference>
<dbReference type="GO" id="GO:0005789">
    <property type="term" value="C:endoplasmic reticulum membrane"/>
    <property type="evidence" value="ECO:0007669"/>
    <property type="project" value="UniProtKB-SubCell"/>
</dbReference>
<proteinExistence type="predicted"/>
<evidence type="ECO:0000313" key="9">
    <source>
        <dbReference type="EMBL" id="KAH9317390.1"/>
    </source>
</evidence>
<protein>
    <submittedName>
        <fullName evidence="9">Uncharacterized protein</fullName>
    </submittedName>
</protein>
<evidence type="ECO:0000256" key="5">
    <source>
        <dbReference type="ARBA" id="ARBA00022824"/>
    </source>
</evidence>
<evidence type="ECO:0000256" key="2">
    <source>
        <dbReference type="ARBA" id="ARBA00004687"/>
    </source>
</evidence>
<evidence type="ECO:0000256" key="6">
    <source>
        <dbReference type="ARBA" id="ARBA00022989"/>
    </source>
</evidence>